<evidence type="ECO:0000259" key="2">
    <source>
        <dbReference type="Pfam" id="PF18962"/>
    </source>
</evidence>
<feature type="domain" description="Secretion system C-terminal sorting" evidence="2">
    <location>
        <begin position="662"/>
        <end position="729"/>
    </location>
</feature>
<dbReference type="Pfam" id="PF15892">
    <property type="entry name" value="BNR_4"/>
    <property type="match status" value="1"/>
</dbReference>
<comment type="caution">
    <text evidence="3">The sequence shown here is derived from an EMBL/GenBank/DDBJ whole genome shotgun (WGS) entry which is preliminary data.</text>
</comment>
<dbReference type="InterPro" id="IPR026444">
    <property type="entry name" value="Secre_tail"/>
</dbReference>
<proteinExistence type="predicted"/>
<accession>A0ABX1DAZ2</accession>
<name>A0ABX1DAZ2_9FLAO</name>
<reference evidence="3 4" key="1">
    <citation type="submission" date="2020-03" db="EMBL/GenBank/DDBJ databases">
        <title>Tamlana sp. nov, isolated from XXX.</title>
        <authorList>
            <person name="Cao W.R."/>
        </authorList>
    </citation>
    <scope>NUCLEOTIDE SEQUENCE [LARGE SCALE GENOMIC DNA]</scope>
    <source>
        <strain evidence="3 4">HST1-43</strain>
    </source>
</reference>
<dbReference type="RefSeq" id="WP_167916544.1">
    <property type="nucleotide sequence ID" value="NZ_JAAVJS010000002.1"/>
</dbReference>
<evidence type="ECO:0000313" key="4">
    <source>
        <dbReference type="Proteomes" id="UP000760545"/>
    </source>
</evidence>
<organism evidence="3 4">
    <name type="scientific">Tamlana crocina</name>
    <dbReference type="NCBI Taxonomy" id="393006"/>
    <lineage>
        <taxon>Bacteria</taxon>
        <taxon>Pseudomonadati</taxon>
        <taxon>Bacteroidota</taxon>
        <taxon>Flavobacteriia</taxon>
        <taxon>Flavobacteriales</taxon>
        <taxon>Flavobacteriaceae</taxon>
        <taxon>Tamlana</taxon>
    </lineage>
</organism>
<dbReference type="Pfam" id="PF18962">
    <property type="entry name" value="Por_Secre_tail"/>
    <property type="match status" value="1"/>
</dbReference>
<keyword evidence="1" id="KW-0732">Signal</keyword>
<dbReference type="EMBL" id="JAAVJS010000002">
    <property type="protein sequence ID" value="NJX14294.1"/>
    <property type="molecule type" value="Genomic_DNA"/>
</dbReference>
<keyword evidence="4" id="KW-1185">Reference proteome</keyword>
<gene>
    <name evidence="3" type="ORF">HC176_02180</name>
</gene>
<dbReference type="Proteomes" id="UP000760545">
    <property type="component" value="Unassembled WGS sequence"/>
</dbReference>
<protein>
    <submittedName>
        <fullName evidence="3">T9SS type A sorting domain-containing protein</fullName>
    </submittedName>
</protein>
<evidence type="ECO:0000256" key="1">
    <source>
        <dbReference type="ARBA" id="ARBA00022729"/>
    </source>
</evidence>
<sequence length="734" mass="81578">MMKKNYISGIIGGYKLLQLYLLFLCAFGSQAQVVLENEIKITDFGLHFDGSKVNGGASNTGDNAPYDYFFGRNISAHGDAVKSFGNYVFLTWYRGGKADRHLMLSRYNKVTSVVATIEFPHRHTGYQNQYWIGESHNTCAVGISPKDGTIHMLYDMHAYSASRPSNGSLANDYFRYSYSVPNAATVPDNEFKLDLFVKDNGVDGDYKHLRTPGSVAQSEFVALTYPSFFLNDQGDLLFFMREGGNNNGMYKFSKYDATSGTWGDFIDFNRLNTKSQPGITYNWGLYGDIKYVNGKIRIGFQRRSSNNDDKYQYQNGIYYAYSDDPSGATGWKNYKGESFALPLNDADFIKVMEPGDYVATTQTSKVHIVGDFDWTVTTNGDVHFISRVKDNENNVTKYLHTYQPSGEGDFITSEDFSGGSALYTSGNDVYMIGLQNGRVFVEKTEGGTNNFTRIYEATSGKTFDHGVVHIDDGKVYYYLMENKSGNAQPLYLQIIDLGIEPTDPTLPNNFTIEAIGETCTGMDNGKLVINGAAFHEYVATIDGVDYEFTKSKTIESLAPGIYGFCIDVVGKDFQHCYQVEIVEAESLSAKISVKSKQSVEINVASGTAPYTVIKNGEAVLQTNQTTFSVDVRDGDLIQIKSNEACQGEMSKTINLFDSVRAYPNPSSGIFELNIPSGIDQVDLAVYNIHSQMISASTFKVNAGKVKLDIADKPNGIYFVKINSKKPKFIKLIKK</sequence>
<dbReference type="NCBIfam" id="TIGR04183">
    <property type="entry name" value="Por_Secre_tail"/>
    <property type="match status" value="1"/>
</dbReference>
<evidence type="ECO:0000313" key="3">
    <source>
        <dbReference type="EMBL" id="NJX14294.1"/>
    </source>
</evidence>